<reference evidence="2" key="1">
    <citation type="journal article" date="2017" name="Genome Biol.">
        <title>Comparative genomics reveals high biological diversity and specific adaptations in the industrially and medically important fungal genus Aspergillus.</title>
        <authorList>
            <person name="de Vries R.P."/>
            <person name="Riley R."/>
            <person name="Wiebenga A."/>
            <person name="Aguilar-Osorio G."/>
            <person name="Amillis S."/>
            <person name="Uchima C.A."/>
            <person name="Anderluh G."/>
            <person name="Asadollahi M."/>
            <person name="Askin M."/>
            <person name="Barry K."/>
            <person name="Battaglia E."/>
            <person name="Bayram O."/>
            <person name="Benocci T."/>
            <person name="Braus-Stromeyer S.A."/>
            <person name="Caldana C."/>
            <person name="Canovas D."/>
            <person name="Cerqueira G.C."/>
            <person name="Chen F."/>
            <person name="Chen W."/>
            <person name="Choi C."/>
            <person name="Clum A."/>
            <person name="Dos Santos R.A."/>
            <person name="Damasio A.R."/>
            <person name="Diallinas G."/>
            <person name="Emri T."/>
            <person name="Fekete E."/>
            <person name="Flipphi M."/>
            <person name="Freyberg S."/>
            <person name="Gallo A."/>
            <person name="Gournas C."/>
            <person name="Habgood R."/>
            <person name="Hainaut M."/>
            <person name="Harispe M.L."/>
            <person name="Henrissat B."/>
            <person name="Hilden K.S."/>
            <person name="Hope R."/>
            <person name="Hossain A."/>
            <person name="Karabika E."/>
            <person name="Karaffa L."/>
            <person name="Karanyi Z."/>
            <person name="Krasevec N."/>
            <person name="Kuo A."/>
            <person name="Kusch H."/>
            <person name="LaButti K."/>
            <person name="Lagendijk E.L."/>
            <person name="Lapidus A."/>
            <person name="Levasseur A."/>
            <person name="Lindquist E."/>
            <person name="Lipzen A."/>
            <person name="Logrieco A.F."/>
            <person name="MacCabe A."/>
            <person name="Maekelae M.R."/>
            <person name="Malavazi I."/>
            <person name="Melin P."/>
            <person name="Meyer V."/>
            <person name="Mielnichuk N."/>
            <person name="Miskei M."/>
            <person name="Molnar A.P."/>
            <person name="Mule G."/>
            <person name="Ngan C.Y."/>
            <person name="Orejas M."/>
            <person name="Orosz E."/>
            <person name="Ouedraogo J.P."/>
            <person name="Overkamp K.M."/>
            <person name="Park H.-S."/>
            <person name="Perrone G."/>
            <person name="Piumi F."/>
            <person name="Punt P.J."/>
            <person name="Ram A.F."/>
            <person name="Ramon A."/>
            <person name="Rauscher S."/>
            <person name="Record E."/>
            <person name="Riano-Pachon D.M."/>
            <person name="Robert V."/>
            <person name="Roehrig J."/>
            <person name="Ruller R."/>
            <person name="Salamov A."/>
            <person name="Salih N.S."/>
            <person name="Samson R.A."/>
            <person name="Sandor E."/>
            <person name="Sanguinetti M."/>
            <person name="Schuetze T."/>
            <person name="Sepcic K."/>
            <person name="Shelest E."/>
            <person name="Sherlock G."/>
            <person name="Sophianopoulou V."/>
            <person name="Squina F.M."/>
            <person name="Sun H."/>
            <person name="Susca A."/>
            <person name="Todd R.B."/>
            <person name="Tsang A."/>
            <person name="Unkles S.E."/>
            <person name="van de Wiele N."/>
            <person name="van Rossen-Uffink D."/>
            <person name="Oliveira J.V."/>
            <person name="Vesth T.C."/>
            <person name="Visser J."/>
            <person name="Yu J.-H."/>
            <person name="Zhou M."/>
            <person name="Andersen M.R."/>
            <person name="Archer D.B."/>
            <person name="Baker S.E."/>
            <person name="Benoit I."/>
            <person name="Brakhage A.A."/>
            <person name="Braus G.H."/>
            <person name="Fischer R."/>
            <person name="Frisvad J.C."/>
            <person name="Goldman G.H."/>
            <person name="Houbraken J."/>
            <person name="Oakley B."/>
            <person name="Pocsi I."/>
            <person name="Scazzocchio C."/>
            <person name="Seiboth B."/>
            <person name="vanKuyk P.A."/>
            <person name="Wortman J."/>
            <person name="Dyer P.S."/>
            <person name="Grigoriev I.V."/>
        </authorList>
    </citation>
    <scope>NUCLEOTIDE SEQUENCE [LARGE SCALE GENOMIC DNA]</scope>
    <source>
        <strain evidence="2">CBS 506.65</strain>
    </source>
</reference>
<accession>A0A1L9SXC4</accession>
<keyword evidence="2" id="KW-1185">Reference proteome</keyword>
<evidence type="ECO:0000313" key="2">
    <source>
        <dbReference type="Proteomes" id="UP000184188"/>
    </source>
</evidence>
<dbReference type="PANTHER" id="PTHR33488">
    <property type="entry name" value="ZGC:162509"/>
    <property type="match status" value="1"/>
</dbReference>
<organism evidence="1 2">
    <name type="scientific">Penicilliopsis zonata CBS 506.65</name>
    <dbReference type="NCBI Taxonomy" id="1073090"/>
    <lineage>
        <taxon>Eukaryota</taxon>
        <taxon>Fungi</taxon>
        <taxon>Dikarya</taxon>
        <taxon>Ascomycota</taxon>
        <taxon>Pezizomycotina</taxon>
        <taxon>Eurotiomycetes</taxon>
        <taxon>Eurotiomycetidae</taxon>
        <taxon>Eurotiales</taxon>
        <taxon>Aspergillaceae</taxon>
        <taxon>Penicilliopsis</taxon>
    </lineage>
</organism>
<dbReference type="EMBL" id="KV878336">
    <property type="protein sequence ID" value="OJJ51834.1"/>
    <property type="molecule type" value="Genomic_DNA"/>
</dbReference>
<proteinExistence type="predicted"/>
<name>A0A1L9SXC4_9EURO</name>
<gene>
    <name evidence="1" type="ORF">ASPZODRAFT_127963</name>
</gene>
<dbReference type="RefSeq" id="XP_022586344.1">
    <property type="nucleotide sequence ID" value="XM_022721883.1"/>
</dbReference>
<dbReference type="STRING" id="1073090.A0A1L9SXC4"/>
<dbReference type="Proteomes" id="UP000184188">
    <property type="component" value="Unassembled WGS sequence"/>
</dbReference>
<protein>
    <submittedName>
        <fullName evidence="1">Uncharacterized protein</fullName>
    </submittedName>
</protein>
<sequence>MASEALVNLAYVRQMIKSNYKSQASDLFMNEIQSSILLRFSWGELLATAPTALTLLSSLCIAASSPMAGELSLAEGMPKNGFQYLQNRGRSSTLRTALLDVCNGGYKAFAASDNAKRQGEIVKRQVDEAEKRLGDALENIPGPWTQAARGLVTGFTEGLPCLIAAPLRAILQGGAAPTDSAPSSAALGIRDLVALFYESLGGRLGGRLTWPSSRATAPRTWSRRSPAIKRAWVPPIQPADTQCLISSSRPPTQSRQNWPKGAVSRQIQSPTGKQPSRQEIQVCEKLCQRAAGGDRHTAGQQQILIQCSEETARNTAQMVGTKHQDMYEKLQAQARQANTSRQMVEEFMQGHGIVFNEDSRQAIRGGADGGSISK</sequence>
<dbReference type="OrthoDB" id="4365585at2759"/>
<dbReference type="VEuPathDB" id="FungiDB:ASPZODRAFT_127963"/>
<dbReference type="AlphaFoldDB" id="A0A1L9SXC4"/>
<evidence type="ECO:0000313" key="1">
    <source>
        <dbReference type="EMBL" id="OJJ51834.1"/>
    </source>
</evidence>
<dbReference type="PANTHER" id="PTHR33488:SF2">
    <property type="entry name" value="EARLY ENDOSOME ANTIGEN 1-LIKE"/>
    <property type="match status" value="1"/>
</dbReference>
<dbReference type="GeneID" id="34608348"/>